<evidence type="ECO:0000313" key="1">
    <source>
        <dbReference type="EMBL" id="KIM63453.1"/>
    </source>
</evidence>
<dbReference type="HOGENOM" id="CLU_006344_2_1_1"/>
<evidence type="ECO:0000313" key="2">
    <source>
        <dbReference type="Proteomes" id="UP000053989"/>
    </source>
</evidence>
<sequence length="326" mass="36859">MPTYDFLPTPEIDQDYIGPDTFSNSGKNRPLSPTSFAESLLPQASDNVGRVVVYFSGAGLVYKIEATFINQFDADPYSAYWQINVFYPFSDLNDWQMANFLLTSKLSMSTVDKFLSLEAAKKMSLSFRTAKDLRAQAKLLPSGPRWNFRIVPTTHPTKQPVHLYSHDALDCVESLFNHPFFAGKMDYTPFCLFTTAEYIVWVFTEWMSSNGAWDMQVRIFGSWVLCPWVASLSSDKTNITNMCRGRVTHPLLISLANIKMAVWNKGSSHAFLLLAFLPIPQFVHPVQRMCSVLEARLIHSCLDIILEPLKQAARIGQMMSDPVGNL</sequence>
<dbReference type="OrthoDB" id="2688393at2759"/>
<proteinExistence type="predicted"/>
<dbReference type="Proteomes" id="UP000053989">
    <property type="component" value="Unassembled WGS sequence"/>
</dbReference>
<protein>
    <submittedName>
        <fullName evidence="1">Uncharacterized protein</fullName>
    </submittedName>
</protein>
<dbReference type="EMBL" id="KN822034">
    <property type="protein sequence ID" value="KIM63453.1"/>
    <property type="molecule type" value="Genomic_DNA"/>
</dbReference>
<name>A0A0C2ZPH2_9AGAM</name>
<accession>A0A0C2ZPH2</accession>
<dbReference type="Pfam" id="PF18759">
    <property type="entry name" value="Plavaka"/>
    <property type="match status" value="1"/>
</dbReference>
<dbReference type="InterPro" id="IPR041078">
    <property type="entry name" value="Plavaka"/>
</dbReference>
<dbReference type="STRING" id="1036808.A0A0C2ZPH2"/>
<gene>
    <name evidence="1" type="ORF">SCLCIDRAFT_117191</name>
</gene>
<organism evidence="1 2">
    <name type="scientific">Scleroderma citrinum Foug A</name>
    <dbReference type="NCBI Taxonomy" id="1036808"/>
    <lineage>
        <taxon>Eukaryota</taxon>
        <taxon>Fungi</taxon>
        <taxon>Dikarya</taxon>
        <taxon>Basidiomycota</taxon>
        <taxon>Agaricomycotina</taxon>
        <taxon>Agaricomycetes</taxon>
        <taxon>Agaricomycetidae</taxon>
        <taxon>Boletales</taxon>
        <taxon>Sclerodermatineae</taxon>
        <taxon>Sclerodermataceae</taxon>
        <taxon>Scleroderma</taxon>
    </lineage>
</organism>
<keyword evidence="2" id="KW-1185">Reference proteome</keyword>
<dbReference type="InParanoid" id="A0A0C2ZPH2"/>
<reference evidence="1 2" key="1">
    <citation type="submission" date="2014-04" db="EMBL/GenBank/DDBJ databases">
        <authorList>
            <consortium name="DOE Joint Genome Institute"/>
            <person name="Kuo A."/>
            <person name="Kohler A."/>
            <person name="Nagy L.G."/>
            <person name="Floudas D."/>
            <person name="Copeland A."/>
            <person name="Barry K.W."/>
            <person name="Cichocki N."/>
            <person name="Veneault-Fourrey C."/>
            <person name="LaButti K."/>
            <person name="Lindquist E.A."/>
            <person name="Lipzen A."/>
            <person name="Lundell T."/>
            <person name="Morin E."/>
            <person name="Murat C."/>
            <person name="Sun H."/>
            <person name="Tunlid A."/>
            <person name="Henrissat B."/>
            <person name="Grigoriev I.V."/>
            <person name="Hibbett D.S."/>
            <person name="Martin F."/>
            <person name="Nordberg H.P."/>
            <person name="Cantor M.N."/>
            <person name="Hua S.X."/>
        </authorList>
    </citation>
    <scope>NUCLEOTIDE SEQUENCE [LARGE SCALE GENOMIC DNA]</scope>
    <source>
        <strain evidence="1 2">Foug A</strain>
    </source>
</reference>
<reference evidence="2" key="2">
    <citation type="submission" date="2015-01" db="EMBL/GenBank/DDBJ databases">
        <title>Evolutionary Origins and Diversification of the Mycorrhizal Mutualists.</title>
        <authorList>
            <consortium name="DOE Joint Genome Institute"/>
            <consortium name="Mycorrhizal Genomics Consortium"/>
            <person name="Kohler A."/>
            <person name="Kuo A."/>
            <person name="Nagy L.G."/>
            <person name="Floudas D."/>
            <person name="Copeland A."/>
            <person name="Barry K.W."/>
            <person name="Cichocki N."/>
            <person name="Veneault-Fourrey C."/>
            <person name="LaButti K."/>
            <person name="Lindquist E.A."/>
            <person name="Lipzen A."/>
            <person name="Lundell T."/>
            <person name="Morin E."/>
            <person name="Murat C."/>
            <person name="Riley R."/>
            <person name="Ohm R."/>
            <person name="Sun H."/>
            <person name="Tunlid A."/>
            <person name="Henrissat B."/>
            <person name="Grigoriev I.V."/>
            <person name="Hibbett D.S."/>
            <person name="Martin F."/>
        </authorList>
    </citation>
    <scope>NUCLEOTIDE SEQUENCE [LARGE SCALE GENOMIC DNA]</scope>
    <source>
        <strain evidence="2">Foug A</strain>
    </source>
</reference>
<dbReference type="AlphaFoldDB" id="A0A0C2ZPH2"/>